<proteinExistence type="predicted"/>
<organism evidence="2 3">
    <name type="scientific">Panicum virgatum</name>
    <name type="common">Blackwell switchgrass</name>
    <dbReference type="NCBI Taxonomy" id="38727"/>
    <lineage>
        <taxon>Eukaryota</taxon>
        <taxon>Viridiplantae</taxon>
        <taxon>Streptophyta</taxon>
        <taxon>Embryophyta</taxon>
        <taxon>Tracheophyta</taxon>
        <taxon>Spermatophyta</taxon>
        <taxon>Magnoliopsida</taxon>
        <taxon>Liliopsida</taxon>
        <taxon>Poales</taxon>
        <taxon>Poaceae</taxon>
        <taxon>PACMAD clade</taxon>
        <taxon>Panicoideae</taxon>
        <taxon>Panicodae</taxon>
        <taxon>Paniceae</taxon>
        <taxon>Panicinae</taxon>
        <taxon>Panicum</taxon>
        <taxon>Panicum sect. Hiantes</taxon>
    </lineage>
</organism>
<dbReference type="Proteomes" id="UP000823388">
    <property type="component" value="Chromosome 6N"/>
</dbReference>
<sequence>MRSTTGKWRAGAGEGRTRRALAARTRRAWGQPAPWQPARGGSAPGAQPRRRGLQGDYRPRPGREDAGPCGEAHFRQWRNRKFLAGGARRWQSPGERAQW</sequence>
<keyword evidence="3" id="KW-1185">Reference proteome</keyword>
<evidence type="ECO:0000256" key="1">
    <source>
        <dbReference type="SAM" id="MobiDB-lite"/>
    </source>
</evidence>
<feature type="compositionally biased region" description="Basic residues" evidence="1">
    <location>
        <begin position="18"/>
        <end position="27"/>
    </location>
</feature>
<comment type="caution">
    <text evidence="2">The sequence shown here is derived from an EMBL/GenBank/DDBJ whole genome shotgun (WGS) entry which is preliminary data.</text>
</comment>
<reference evidence="2 3" key="1">
    <citation type="submission" date="2020-05" db="EMBL/GenBank/DDBJ databases">
        <title>WGS assembly of Panicum virgatum.</title>
        <authorList>
            <person name="Lovell J.T."/>
            <person name="Jenkins J."/>
            <person name="Shu S."/>
            <person name="Juenger T.E."/>
            <person name="Schmutz J."/>
        </authorList>
    </citation>
    <scope>NUCLEOTIDE SEQUENCE [LARGE SCALE GENOMIC DNA]</scope>
    <source>
        <strain evidence="3">cv. AP13</strain>
    </source>
</reference>
<protein>
    <submittedName>
        <fullName evidence="2">Uncharacterized protein</fullName>
    </submittedName>
</protein>
<accession>A0A8T0R1W8</accession>
<feature type="region of interest" description="Disordered" evidence="1">
    <location>
        <begin position="1"/>
        <end position="72"/>
    </location>
</feature>
<dbReference type="EMBL" id="CM029048">
    <property type="protein sequence ID" value="KAG2578993.1"/>
    <property type="molecule type" value="Genomic_DNA"/>
</dbReference>
<evidence type="ECO:0000313" key="2">
    <source>
        <dbReference type="EMBL" id="KAG2578993.1"/>
    </source>
</evidence>
<name>A0A8T0R1W8_PANVG</name>
<dbReference type="AlphaFoldDB" id="A0A8T0R1W8"/>
<evidence type="ECO:0000313" key="3">
    <source>
        <dbReference type="Proteomes" id="UP000823388"/>
    </source>
</evidence>
<gene>
    <name evidence="2" type="ORF">PVAP13_6NG143900</name>
</gene>
<feature type="compositionally biased region" description="Basic and acidic residues" evidence="1">
    <location>
        <begin position="57"/>
        <end position="66"/>
    </location>
</feature>